<organism evidence="1 2">
    <name type="scientific">Olpidium bornovanus</name>
    <dbReference type="NCBI Taxonomy" id="278681"/>
    <lineage>
        <taxon>Eukaryota</taxon>
        <taxon>Fungi</taxon>
        <taxon>Fungi incertae sedis</taxon>
        <taxon>Olpidiomycota</taxon>
        <taxon>Olpidiomycotina</taxon>
        <taxon>Olpidiomycetes</taxon>
        <taxon>Olpidiales</taxon>
        <taxon>Olpidiaceae</taxon>
        <taxon>Olpidium</taxon>
    </lineage>
</organism>
<keyword evidence="2" id="KW-1185">Reference proteome</keyword>
<comment type="caution">
    <text evidence="1">The sequence shown here is derived from an EMBL/GenBank/DDBJ whole genome shotgun (WGS) entry which is preliminary data.</text>
</comment>
<accession>A0A8H7ZT11</accession>
<protein>
    <submittedName>
        <fullName evidence="1">Uncharacterized protein</fullName>
    </submittedName>
</protein>
<proteinExistence type="predicted"/>
<dbReference type="AlphaFoldDB" id="A0A8H7ZT11"/>
<gene>
    <name evidence="1" type="ORF">BJ554DRAFT_867</name>
</gene>
<name>A0A8H7ZT11_9FUNG</name>
<dbReference type="Proteomes" id="UP000673691">
    <property type="component" value="Unassembled WGS sequence"/>
</dbReference>
<evidence type="ECO:0000313" key="1">
    <source>
        <dbReference type="EMBL" id="KAG5458836.1"/>
    </source>
</evidence>
<sequence length="254" mass="27844">MLQSSSTAPDAIMVPDGTGPYPVLLTISASSATLSRRAPSNTLAATSKRRTCVPDEFLQHILLLQVPNIHLAVLRPAHDPPATGVGKRGKNAILLVLVANVRFHASARVVVPKSNRVVEGRAKNVASVWREAQMSSTAGRFRDPPGRFVEAPACNQVTGRVVIHAEHVSGMARKRLDALLLLDVPDHQQRVVTGRADVLAVRRPCDVRYSTGMAQQRREERPVSSTPYANRLVCGWSTRQKKKRTLVQSYREKG</sequence>
<evidence type="ECO:0000313" key="2">
    <source>
        <dbReference type="Proteomes" id="UP000673691"/>
    </source>
</evidence>
<dbReference type="EMBL" id="JAEFCI010007827">
    <property type="protein sequence ID" value="KAG5458836.1"/>
    <property type="molecule type" value="Genomic_DNA"/>
</dbReference>
<reference evidence="1 2" key="1">
    <citation type="journal article" name="Sci. Rep.">
        <title>Genome-scale phylogenetic analyses confirm Olpidium as the closest living zoosporic fungus to the non-flagellated, terrestrial fungi.</title>
        <authorList>
            <person name="Chang Y."/>
            <person name="Rochon D."/>
            <person name="Sekimoto S."/>
            <person name="Wang Y."/>
            <person name="Chovatia M."/>
            <person name="Sandor L."/>
            <person name="Salamov A."/>
            <person name="Grigoriev I.V."/>
            <person name="Stajich J.E."/>
            <person name="Spatafora J.W."/>
        </authorList>
    </citation>
    <scope>NUCLEOTIDE SEQUENCE [LARGE SCALE GENOMIC DNA]</scope>
    <source>
        <strain evidence="1">S191</strain>
    </source>
</reference>